<evidence type="ECO:0000313" key="4">
    <source>
        <dbReference type="Proteomes" id="UP000320055"/>
    </source>
</evidence>
<sequence>MTQTYSNEEVQQILREATMIQKDDYISPEQLQEIAAEVGISAETLQKAEKAWLEQQKASHKQAKKRKEFIRFHLIPYLAVSIFLVLLNLATTPRDFWSVYPILGWGLGVTIDGSGICSKNNKKIDRN</sequence>
<evidence type="ECO:0000256" key="1">
    <source>
        <dbReference type="SAM" id="Phobius"/>
    </source>
</evidence>
<keyword evidence="1" id="KW-0812">Transmembrane</keyword>
<dbReference type="RefSeq" id="WP_144874160.1">
    <property type="nucleotide sequence ID" value="NZ_LR214068.1"/>
</dbReference>
<reference evidence="3 4" key="1">
    <citation type="submission" date="2019-01" db="EMBL/GenBank/DDBJ databases">
        <authorList>
            <person name="Brito A."/>
        </authorList>
    </citation>
    <scope>NUCLEOTIDE SEQUENCE [LARGE SCALE GENOMIC DNA]</scope>
    <source>
        <strain evidence="3">1</strain>
    </source>
</reference>
<dbReference type="Pfam" id="PF13239">
    <property type="entry name" value="2TM"/>
    <property type="match status" value="1"/>
</dbReference>
<name>A0A563VVI0_9CYAN</name>
<dbReference type="Proteomes" id="UP000320055">
    <property type="component" value="Unassembled WGS sequence"/>
</dbReference>
<evidence type="ECO:0000313" key="3">
    <source>
        <dbReference type="EMBL" id="VEP15405.1"/>
    </source>
</evidence>
<dbReference type="OrthoDB" id="560236at2"/>
<keyword evidence="1" id="KW-1133">Transmembrane helix</keyword>
<organism evidence="3 4">
    <name type="scientific">Hyella patelloides LEGE 07179</name>
    <dbReference type="NCBI Taxonomy" id="945734"/>
    <lineage>
        <taxon>Bacteria</taxon>
        <taxon>Bacillati</taxon>
        <taxon>Cyanobacteriota</taxon>
        <taxon>Cyanophyceae</taxon>
        <taxon>Pleurocapsales</taxon>
        <taxon>Hyellaceae</taxon>
        <taxon>Hyella</taxon>
    </lineage>
</organism>
<dbReference type="EMBL" id="CAACVJ010000259">
    <property type="protein sequence ID" value="VEP15405.1"/>
    <property type="molecule type" value="Genomic_DNA"/>
</dbReference>
<protein>
    <recommendedName>
        <fullName evidence="2">2TM domain-containing protein</fullName>
    </recommendedName>
</protein>
<proteinExistence type="predicted"/>
<feature type="transmembrane region" description="Helical" evidence="1">
    <location>
        <begin position="96"/>
        <end position="117"/>
    </location>
</feature>
<keyword evidence="1" id="KW-0472">Membrane</keyword>
<feature type="transmembrane region" description="Helical" evidence="1">
    <location>
        <begin position="69"/>
        <end position="90"/>
    </location>
</feature>
<gene>
    <name evidence="3" type="ORF">H1P_3310006</name>
</gene>
<dbReference type="AlphaFoldDB" id="A0A563VVI0"/>
<evidence type="ECO:0000259" key="2">
    <source>
        <dbReference type="Pfam" id="PF13239"/>
    </source>
</evidence>
<accession>A0A563VVI0</accession>
<keyword evidence="4" id="KW-1185">Reference proteome</keyword>
<feature type="domain" description="2TM" evidence="2">
    <location>
        <begin position="60"/>
        <end position="115"/>
    </location>
</feature>
<dbReference type="InterPro" id="IPR025698">
    <property type="entry name" value="2TM_dom"/>
</dbReference>